<keyword evidence="2" id="KW-1133">Transmembrane helix</keyword>
<evidence type="ECO:0008006" key="5">
    <source>
        <dbReference type="Google" id="ProtNLM"/>
    </source>
</evidence>
<proteinExistence type="predicted"/>
<sequence>MDFWDLTKLLFRRWYISGPLLLLTVAGTLLAAQRIEPDYVATSYVQLVPPSVTPRLTESKAPQPKNPWLDLGVSSLGKAGILTVQDQRVVEVLDKAGFSDDFTLELDQSLPIVTFEVIGHTDQQASATTEELIKRFEASVSALQNEYGAPKDQRITIRQLDLGDNVTESTSKVKRALVAIGGIGLLLTVALTIAVDALLRRRNSSRPAAVPEAAAAPPAPTPAVPLNGHAVVNRQIDAPGPRSNPGDETQAIVIGEDRTARLRPTQRTPDDKG</sequence>
<keyword evidence="2" id="KW-0812">Transmembrane</keyword>
<feature type="region of interest" description="Disordered" evidence="1">
    <location>
        <begin position="207"/>
        <end position="273"/>
    </location>
</feature>
<dbReference type="EMBL" id="JAMQOL010000086">
    <property type="protein sequence ID" value="MCM4084869.1"/>
    <property type="molecule type" value="Genomic_DNA"/>
</dbReference>
<dbReference type="Proteomes" id="UP001523216">
    <property type="component" value="Unassembled WGS sequence"/>
</dbReference>
<comment type="caution">
    <text evidence="3">The sequence shown here is derived from an EMBL/GenBank/DDBJ whole genome shotgun (WGS) entry which is preliminary data.</text>
</comment>
<feature type="compositionally biased region" description="Low complexity" evidence="1">
    <location>
        <begin position="207"/>
        <end position="216"/>
    </location>
</feature>
<gene>
    <name evidence="3" type="ORF">LXN57_45810</name>
</gene>
<evidence type="ECO:0000256" key="2">
    <source>
        <dbReference type="SAM" id="Phobius"/>
    </source>
</evidence>
<accession>A0ABT0YFQ6</accession>
<evidence type="ECO:0000256" key="1">
    <source>
        <dbReference type="SAM" id="MobiDB-lite"/>
    </source>
</evidence>
<protein>
    <recommendedName>
        <fullName evidence="5">Polysaccharide chain length determinant N-terminal domain-containing protein</fullName>
    </recommendedName>
</protein>
<keyword evidence="4" id="KW-1185">Reference proteome</keyword>
<feature type="transmembrane region" description="Helical" evidence="2">
    <location>
        <begin position="176"/>
        <end position="199"/>
    </location>
</feature>
<evidence type="ECO:0000313" key="4">
    <source>
        <dbReference type="Proteomes" id="UP001523216"/>
    </source>
</evidence>
<organism evidence="3 4">
    <name type="scientific">Paractinoplanes hotanensis</name>
    <dbReference type="NCBI Taxonomy" id="2906497"/>
    <lineage>
        <taxon>Bacteria</taxon>
        <taxon>Bacillati</taxon>
        <taxon>Actinomycetota</taxon>
        <taxon>Actinomycetes</taxon>
        <taxon>Micromonosporales</taxon>
        <taxon>Micromonosporaceae</taxon>
        <taxon>Paractinoplanes</taxon>
    </lineage>
</organism>
<evidence type="ECO:0000313" key="3">
    <source>
        <dbReference type="EMBL" id="MCM4084869.1"/>
    </source>
</evidence>
<keyword evidence="2" id="KW-0472">Membrane</keyword>
<dbReference type="RefSeq" id="WP_251804608.1">
    <property type="nucleotide sequence ID" value="NZ_JAMQOL010000086.1"/>
</dbReference>
<reference evidence="3 4" key="1">
    <citation type="submission" date="2022-06" db="EMBL/GenBank/DDBJ databases">
        <title>Actinoplanes abujensis sp. nov., isolated from Nigerian arid soil.</title>
        <authorList>
            <person name="Ding P."/>
        </authorList>
    </citation>
    <scope>NUCLEOTIDE SEQUENCE [LARGE SCALE GENOMIC DNA]</scope>
    <source>
        <strain evidence="4">TRM88002</strain>
    </source>
</reference>
<name>A0ABT0YFQ6_9ACTN</name>